<feature type="transmembrane region" description="Helical" evidence="2">
    <location>
        <begin position="257"/>
        <end position="278"/>
    </location>
</feature>
<gene>
    <name evidence="3" type="ORF">CUROG_08285</name>
</gene>
<organism evidence="3 4">
    <name type="scientific">Corynebacterium urogenitale</name>
    <dbReference type="NCBI Taxonomy" id="2487892"/>
    <lineage>
        <taxon>Bacteria</taxon>
        <taxon>Bacillati</taxon>
        <taxon>Actinomycetota</taxon>
        <taxon>Actinomycetes</taxon>
        <taxon>Mycobacteriales</taxon>
        <taxon>Corynebacteriaceae</taxon>
        <taxon>Corynebacterium</taxon>
    </lineage>
</organism>
<protein>
    <submittedName>
        <fullName evidence="3">Uncharacterized protein</fullName>
    </submittedName>
</protein>
<dbReference type="AlphaFoldDB" id="A0A5J6ZBF9"/>
<feature type="transmembrane region" description="Helical" evidence="2">
    <location>
        <begin position="231"/>
        <end position="250"/>
    </location>
</feature>
<dbReference type="Proteomes" id="UP000326711">
    <property type="component" value="Chromosome"/>
</dbReference>
<feature type="transmembrane region" description="Helical" evidence="2">
    <location>
        <begin position="306"/>
        <end position="327"/>
    </location>
</feature>
<keyword evidence="4" id="KW-1185">Reference proteome</keyword>
<dbReference type="KEGG" id="cuo:CUROG_08285"/>
<dbReference type="EMBL" id="CP045032">
    <property type="protein sequence ID" value="QFQ03005.1"/>
    <property type="molecule type" value="Genomic_DNA"/>
</dbReference>
<feature type="compositionally biased region" description="Basic and acidic residues" evidence="1">
    <location>
        <begin position="419"/>
        <end position="431"/>
    </location>
</feature>
<keyword evidence="2" id="KW-0472">Membrane</keyword>
<reference evidence="4" key="1">
    <citation type="submission" date="2019-10" db="EMBL/GenBank/DDBJ databases">
        <title>Complete genome sequence of Corynebacterium urogenitalis DSM 108747, isolated from the genital tract of a cow.</title>
        <authorList>
            <person name="Ruckert C."/>
            <person name="Ballas P."/>
            <person name="Wagener K."/>
            <person name="Drillich M."/>
            <person name="Kaempfer P."/>
            <person name="Busse H.-J."/>
            <person name="Ehling-Schulz M."/>
        </authorList>
    </citation>
    <scope>NUCLEOTIDE SEQUENCE [LARGE SCALE GENOMIC DNA]</scope>
    <source>
        <strain evidence="4">LMM 1652</strain>
    </source>
</reference>
<name>A0A5J6ZBF9_9CORY</name>
<dbReference type="RefSeq" id="WP_151903301.1">
    <property type="nucleotide sequence ID" value="NZ_CP045032.1"/>
</dbReference>
<evidence type="ECO:0000256" key="1">
    <source>
        <dbReference type="SAM" id="MobiDB-lite"/>
    </source>
</evidence>
<evidence type="ECO:0000313" key="4">
    <source>
        <dbReference type="Proteomes" id="UP000326711"/>
    </source>
</evidence>
<proteinExistence type="predicted"/>
<sequence>MTNQNPYGSSSEPHGEGGNNPLDQGHQGDNPFGGSAGGFTPSGAGQNGQVPGGQYGQPQQYGDQAQYGQPYGQPGNDNQAGQYGAQPQGYGQAPQGAYGQPGQQQFGQPGPYGDQPGQQGQYGAAQQFEQQGQPGQQGPSVGAAVGTNIDKALNTLQAKPIHQLVAGAFGVLALLQIFVGFLKWYGTGLTVSIFGATVSVEAKINGFGRIKSVLESTSEGKESETEWAADFLLLQILIIGLLIAAAVMLFKKIQPKVATILGAVAAGLGVLYIIYFAASQQSKLNNDDYKDLASEFGDALKQGYGFGFWLGVLTTLATIGLVVWLFMKKLPELEAVSAQQNVGGYQQAPAQGFGVPAAGAAGAGQYDQNAQGGFVQEGNAFGQNDQNGYAQNQYGQNQQDADSNPFNPAAGGTDAADCEQPRDSREGSEDN</sequence>
<keyword evidence="2" id="KW-0812">Transmembrane</keyword>
<feature type="region of interest" description="Disordered" evidence="1">
    <location>
        <begin position="1"/>
        <end position="143"/>
    </location>
</feature>
<feature type="compositionally biased region" description="Polar residues" evidence="1">
    <location>
        <begin position="1"/>
        <end position="12"/>
    </location>
</feature>
<evidence type="ECO:0000313" key="3">
    <source>
        <dbReference type="EMBL" id="QFQ03005.1"/>
    </source>
</evidence>
<feature type="compositionally biased region" description="Low complexity" evidence="1">
    <location>
        <begin position="56"/>
        <end position="139"/>
    </location>
</feature>
<evidence type="ECO:0000256" key="2">
    <source>
        <dbReference type="SAM" id="Phobius"/>
    </source>
</evidence>
<accession>A0A5J6ZBF9</accession>
<keyword evidence="2" id="KW-1133">Transmembrane helix</keyword>
<feature type="transmembrane region" description="Helical" evidence="2">
    <location>
        <begin position="164"/>
        <end position="185"/>
    </location>
</feature>
<feature type="compositionally biased region" description="Low complexity" evidence="1">
    <location>
        <begin position="382"/>
        <end position="402"/>
    </location>
</feature>
<feature type="region of interest" description="Disordered" evidence="1">
    <location>
        <begin position="375"/>
        <end position="431"/>
    </location>
</feature>